<proteinExistence type="predicted"/>
<evidence type="ECO:0000313" key="4">
    <source>
        <dbReference type="WBParaSite" id="GPUH_0000932601-mRNA-1"/>
    </source>
</evidence>
<evidence type="ECO:0000313" key="3">
    <source>
        <dbReference type="Proteomes" id="UP000271098"/>
    </source>
</evidence>
<keyword evidence="3" id="KW-1185">Reference proteome</keyword>
<dbReference type="Proteomes" id="UP000271098">
    <property type="component" value="Unassembled WGS sequence"/>
</dbReference>
<dbReference type="AlphaFoldDB" id="A0A183DKS4"/>
<reference evidence="2 3" key="2">
    <citation type="submission" date="2018-11" db="EMBL/GenBank/DDBJ databases">
        <authorList>
            <consortium name="Pathogen Informatics"/>
        </authorList>
    </citation>
    <scope>NUCLEOTIDE SEQUENCE [LARGE SCALE GENOMIC DNA]</scope>
</reference>
<organism evidence="4">
    <name type="scientific">Gongylonema pulchrum</name>
    <dbReference type="NCBI Taxonomy" id="637853"/>
    <lineage>
        <taxon>Eukaryota</taxon>
        <taxon>Metazoa</taxon>
        <taxon>Ecdysozoa</taxon>
        <taxon>Nematoda</taxon>
        <taxon>Chromadorea</taxon>
        <taxon>Rhabditida</taxon>
        <taxon>Spirurina</taxon>
        <taxon>Spiruromorpha</taxon>
        <taxon>Spiruroidea</taxon>
        <taxon>Gongylonematidae</taxon>
        <taxon>Gongylonema</taxon>
    </lineage>
</organism>
<reference evidence="4" key="1">
    <citation type="submission" date="2016-06" db="UniProtKB">
        <authorList>
            <consortium name="WormBaseParasite"/>
        </authorList>
    </citation>
    <scope>IDENTIFICATION</scope>
</reference>
<gene>
    <name evidence="2" type="ORF">GPUH_LOCUS9315</name>
</gene>
<feature type="region of interest" description="Disordered" evidence="1">
    <location>
        <begin position="1"/>
        <end position="37"/>
    </location>
</feature>
<protein>
    <submittedName>
        <fullName evidence="2 4">Uncharacterized protein</fullName>
    </submittedName>
</protein>
<sequence>MQIKKDAGRHTAVYGSLQHIVEGPPTRSEAEKQPKYASDLHKEILRRGAQLPCTPYLSRMREIFGRTSPRFEGFNDRKQISFSSLSGESTADSDSDEKLYVLEPRKAVEKARANEIAIVLASAFVTDPKSKKIKRPMESVKNVTFKIPKIVIEPSSDEETTTPSTSL</sequence>
<evidence type="ECO:0000313" key="2">
    <source>
        <dbReference type="EMBL" id="VDK70751.1"/>
    </source>
</evidence>
<name>A0A183DKS4_9BILA</name>
<accession>A0A183DKS4</accession>
<feature type="compositionally biased region" description="Basic and acidic residues" evidence="1">
    <location>
        <begin position="28"/>
        <end position="37"/>
    </location>
</feature>
<dbReference type="WBParaSite" id="GPUH_0000932601-mRNA-1">
    <property type="protein sequence ID" value="GPUH_0000932601-mRNA-1"/>
    <property type="gene ID" value="GPUH_0000932601"/>
</dbReference>
<evidence type="ECO:0000256" key="1">
    <source>
        <dbReference type="SAM" id="MobiDB-lite"/>
    </source>
</evidence>
<dbReference type="EMBL" id="UYRT01029953">
    <property type="protein sequence ID" value="VDK70751.1"/>
    <property type="molecule type" value="Genomic_DNA"/>
</dbReference>